<sequence>MGVSSLRHSALFFLFLFFSSGSSAPKNPPLEATHRSNTQVNRMLFSSSVYATQLETIPVVNPSPTGLTPTPFVNPTTSPPAPTTTDPITTPTPTPTTPTPTPPTTTDPSTTPTPTPTPPTTTLTPTTPTTTTPTSSGGTWCIASQAASQTALQVALDYACGYGGADCAAVQQGGSCYNPNTLRDHASFAFNDYYHKNPAPTSCNFGGTAQTTNTDPSTGSCRYPSSTASTSTYSPVNPSPPPPTMMTTPTMPTTPYTPSIATPGGSTIYGSEPTESPNSATSISSCMLLLFTTTGLLGSLLAANYL</sequence>
<dbReference type="FunFam" id="1.20.58.1040:FF:000007">
    <property type="entry name" value="PLASMODESMATA CALLOSE-BINDING PROTEIN 2"/>
    <property type="match status" value="1"/>
</dbReference>
<dbReference type="GO" id="GO:0005886">
    <property type="term" value="C:plasma membrane"/>
    <property type="evidence" value="ECO:0007669"/>
    <property type="project" value="UniProtKB-SubCell"/>
</dbReference>
<evidence type="ECO:0000256" key="2">
    <source>
        <dbReference type="ARBA" id="ARBA00022622"/>
    </source>
</evidence>
<dbReference type="InterPro" id="IPR012946">
    <property type="entry name" value="X8"/>
</dbReference>
<feature type="compositionally biased region" description="Pro residues" evidence="4">
    <location>
        <begin position="90"/>
        <end position="119"/>
    </location>
</feature>
<feature type="chain" id="PRO_5027894121" evidence="5">
    <location>
        <begin position="24"/>
        <end position="306"/>
    </location>
</feature>
<dbReference type="SMART" id="SM00768">
    <property type="entry name" value="X8"/>
    <property type="match status" value="1"/>
</dbReference>
<evidence type="ECO:0000313" key="7">
    <source>
        <dbReference type="Proteomes" id="UP000515124"/>
    </source>
</evidence>
<dbReference type="PRINTS" id="PR01217">
    <property type="entry name" value="PRICHEXTENSN"/>
</dbReference>
<name>A0A6P5TE25_PRUAV</name>
<reference evidence="8" key="1">
    <citation type="submission" date="2025-08" db="UniProtKB">
        <authorList>
            <consortium name="RefSeq"/>
        </authorList>
    </citation>
    <scope>IDENTIFICATION</scope>
</reference>
<dbReference type="GO" id="GO:0009506">
    <property type="term" value="C:plasmodesma"/>
    <property type="evidence" value="ECO:0007669"/>
    <property type="project" value="UniProtKB-ARBA"/>
</dbReference>
<feature type="region of interest" description="Disordered" evidence="4">
    <location>
        <begin position="205"/>
        <end position="248"/>
    </location>
</feature>
<dbReference type="InterPro" id="IPR044788">
    <property type="entry name" value="X8_dom_prot"/>
</dbReference>
<evidence type="ECO:0000256" key="3">
    <source>
        <dbReference type="ARBA" id="ARBA00022729"/>
    </source>
</evidence>
<feature type="compositionally biased region" description="Low complexity" evidence="4">
    <location>
        <begin position="120"/>
        <end position="134"/>
    </location>
</feature>
<gene>
    <name evidence="8" type="primary">LOC110766570</name>
</gene>
<feature type="compositionally biased region" description="Polar residues" evidence="4">
    <location>
        <begin position="62"/>
        <end position="74"/>
    </location>
</feature>
<dbReference type="Pfam" id="PF07983">
    <property type="entry name" value="X8"/>
    <property type="match status" value="1"/>
</dbReference>
<dbReference type="GO" id="GO:0098552">
    <property type="term" value="C:side of membrane"/>
    <property type="evidence" value="ECO:0007669"/>
    <property type="project" value="UniProtKB-KW"/>
</dbReference>
<keyword evidence="2" id="KW-0472">Membrane</keyword>
<dbReference type="Gene3D" id="1.20.58.1040">
    <property type="match status" value="1"/>
</dbReference>
<feature type="compositionally biased region" description="Polar residues" evidence="4">
    <location>
        <begin position="205"/>
        <end position="220"/>
    </location>
</feature>
<accession>A0A6P5TE25</accession>
<evidence type="ECO:0000313" key="8">
    <source>
        <dbReference type="RefSeq" id="XP_021825608.1"/>
    </source>
</evidence>
<dbReference type="GeneID" id="110766570"/>
<evidence type="ECO:0000256" key="5">
    <source>
        <dbReference type="SAM" id="SignalP"/>
    </source>
</evidence>
<evidence type="ECO:0000256" key="1">
    <source>
        <dbReference type="ARBA" id="ARBA00004609"/>
    </source>
</evidence>
<keyword evidence="7" id="KW-1185">Reference proteome</keyword>
<evidence type="ECO:0000259" key="6">
    <source>
        <dbReference type="SMART" id="SM00768"/>
    </source>
</evidence>
<keyword evidence="2" id="KW-0336">GPI-anchor</keyword>
<proteinExistence type="predicted"/>
<evidence type="ECO:0000256" key="4">
    <source>
        <dbReference type="SAM" id="MobiDB-lite"/>
    </source>
</evidence>
<dbReference type="PANTHER" id="PTHR31044:SF132">
    <property type="entry name" value="BETA-1,3 GLUCANASE"/>
    <property type="match status" value="1"/>
</dbReference>
<feature type="region of interest" description="Disordered" evidence="4">
    <location>
        <begin position="60"/>
        <end position="135"/>
    </location>
</feature>
<dbReference type="RefSeq" id="XP_021825608.1">
    <property type="nucleotide sequence ID" value="XM_021969916.1"/>
</dbReference>
<feature type="signal peptide" evidence="5">
    <location>
        <begin position="1"/>
        <end position="23"/>
    </location>
</feature>
<protein>
    <submittedName>
        <fullName evidence="8">PLASMODESMATA CALLOSE-BINDING PROTEIN 1-like</fullName>
    </submittedName>
</protein>
<keyword evidence="2" id="KW-0325">Glycoprotein</keyword>
<comment type="subcellular location">
    <subcellularLocation>
        <location evidence="1">Cell membrane</location>
        <topology evidence="1">Lipid-anchor</topology>
        <topology evidence="1">GPI-anchor</topology>
    </subcellularLocation>
</comment>
<organism evidence="7 8">
    <name type="scientific">Prunus avium</name>
    <name type="common">Cherry</name>
    <name type="synonym">Cerasus avium</name>
    <dbReference type="NCBI Taxonomy" id="42229"/>
    <lineage>
        <taxon>Eukaryota</taxon>
        <taxon>Viridiplantae</taxon>
        <taxon>Streptophyta</taxon>
        <taxon>Embryophyta</taxon>
        <taxon>Tracheophyta</taxon>
        <taxon>Spermatophyta</taxon>
        <taxon>Magnoliopsida</taxon>
        <taxon>eudicotyledons</taxon>
        <taxon>Gunneridae</taxon>
        <taxon>Pentapetalae</taxon>
        <taxon>rosids</taxon>
        <taxon>fabids</taxon>
        <taxon>Rosales</taxon>
        <taxon>Rosaceae</taxon>
        <taxon>Amygdaloideae</taxon>
        <taxon>Amygdaleae</taxon>
        <taxon>Prunus</taxon>
    </lineage>
</organism>
<dbReference type="AlphaFoldDB" id="A0A6P5TE25"/>
<keyword evidence="2" id="KW-0449">Lipoprotein</keyword>
<feature type="domain" description="X8" evidence="6">
    <location>
        <begin position="139"/>
        <end position="223"/>
    </location>
</feature>
<dbReference type="PANTHER" id="PTHR31044">
    <property type="entry name" value="BETA-1,3 GLUCANASE"/>
    <property type="match status" value="1"/>
</dbReference>
<feature type="compositionally biased region" description="Low complexity" evidence="4">
    <location>
        <begin position="223"/>
        <end position="236"/>
    </location>
</feature>
<dbReference type="KEGG" id="pavi:110766570"/>
<dbReference type="Proteomes" id="UP000515124">
    <property type="component" value="Unplaced"/>
</dbReference>
<keyword evidence="3 5" id="KW-0732">Signal</keyword>